<protein>
    <submittedName>
        <fullName evidence="3">Uncharacterized protein</fullName>
    </submittedName>
</protein>
<evidence type="ECO:0000313" key="3">
    <source>
        <dbReference type="EMBL" id="MDR7149891.1"/>
    </source>
</evidence>
<name>A0ABU1WKT3_9BURK</name>
<comment type="caution">
    <text evidence="3">The sequence shown here is derived from an EMBL/GenBank/DDBJ whole genome shotgun (WGS) entry which is preliminary data.</text>
</comment>
<feature type="region of interest" description="Disordered" evidence="1">
    <location>
        <begin position="32"/>
        <end position="52"/>
    </location>
</feature>
<accession>A0ABU1WKT3</accession>
<reference evidence="3 4" key="1">
    <citation type="submission" date="2023-07" db="EMBL/GenBank/DDBJ databases">
        <title>Sorghum-associated microbial communities from plants grown in Nebraska, USA.</title>
        <authorList>
            <person name="Schachtman D."/>
        </authorList>
    </citation>
    <scope>NUCLEOTIDE SEQUENCE [LARGE SCALE GENOMIC DNA]</scope>
    <source>
        <strain evidence="3 4">4249</strain>
    </source>
</reference>
<keyword evidence="4" id="KW-1185">Reference proteome</keyword>
<dbReference type="EMBL" id="JAVDWU010000003">
    <property type="protein sequence ID" value="MDR7149891.1"/>
    <property type="molecule type" value="Genomic_DNA"/>
</dbReference>
<proteinExistence type="predicted"/>
<keyword evidence="2" id="KW-0732">Signal</keyword>
<dbReference type="Proteomes" id="UP001265700">
    <property type="component" value="Unassembled WGS sequence"/>
</dbReference>
<evidence type="ECO:0000313" key="4">
    <source>
        <dbReference type="Proteomes" id="UP001265700"/>
    </source>
</evidence>
<feature type="chain" id="PRO_5047336480" evidence="2">
    <location>
        <begin position="22"/>
        <end position="167"/>
    </location>
</feature>
<feature type="signal peptide" evidence="2">
    <location>
        <begin position="1"/>
        <end position="21"/>
    </location>
</feature>
<evidence type="ECO:0000256" key="1">
    <source>
        <dbReference type="SAM" id="MobiDB-lite"/>
    </source>
</evidence>
<organism evidence="3 4">
    <name type="scientific">Hydrogenophaga palleronii</name>
    <dbReference type="NCBI Taxonomy" id="65655"/>
    <lineage>
        <taxon>Bacteria</taxon>
        <taxon>Pseudomonadati</taxon>
        <taxon>Pseudomonadota</taxon>
        <taxon>Betaproteobacteria</taxon>
        <taxon>Burkholderiales</taxon>
        <taxon>Comamonadaceae</taxon>
        <taxon>Hydrogenophaga</taxon>
    </lineage>
</organism>
<feature type="compositionally biased region" description="Basic and acidic residues" evidence="1">
    <location>
        <begin position="33"/>
        <end position="51"/>
    </location>
</feature>
<evidence type="ECO:0000256" key="2">
    <source>
        <dbReference type="SAM" id="SignalP"/>
    </source>
</evidence>
<dbReference type="RefSeq" id="WP_310314678.1">
    <property type="nucleotide sequence ID" value="NZ_JAVDWU010000003.1"/>
</dbReference>
<sequence length="167" mass="18737">MKHAILGIALAALVHTVSAQALWGDIPMGASPEEVKTRMPEAQETSAERRAQNSGALLEIPRHELAGHDFAISFLFESGRLQSVVLQTDPKAEAEARALTRELGDSLRKRYGLDVSTRSRRFTVREGIVDREWLYRRISVRLQHLEDHRVRLTYSSEAPTPTPSRGL</sequence>
<gene>
    <name evidence="3" type="ORF">J2W49_001846</name>
</gene>